<reference evidence="1" key="1">
    <citation type="submission" date="2021-02" db="EMBL/GenBank/DDBJ databases">
        <authorList>
            <consortium name="DOE Joint Genome Institute"/>
            <person name="Ahrendt S."/>
            <person name="Looney B.P."/>
            <person name="Miyauchi S."/>
            <person name="Morin E."/>
            <person name="Drula E."/>
            <person name="Courty P.E."/>
            <person name="Chicoki N."/>
            <person name="Fauchery L."/>
            <person name="Kohler A."/>
            <person name="Kuo A."/>
            <person name="Labutti K."/>
            <person name="Pangilinan J."/>
            <person name="Lipzen A."/>
            <person name="Riley R."/>
            <person name="Andreopoulos W."/>
            <person name="He G."/>
            <person name="Johnson J."/>
            <person name="Barry K.W."/>
            <person name="Grigoriev I.V."/>
            <person name="Nagy L."/>
            <person name="Hibbett D."/>
            <person name="Henrissat B."/>
            <person name="Matheny P.B."/>
            <person name="Labbe J."/>
            <person name="Martin F."/>
        </authorList>
    </citation>
    <scope>NUCLEOTIDE SEQUENCE</scope>
    <source>
        <strain evidence="1">EC-137</strain>
    </source>
</reference>
<dbReference type="EMBL" id="MU273468">
    <property type="protein sequence ID" value="KAI0036802.1"/>
    <property type="molecule type" value="Genomic_DNA"/>
</dbReference>
<protein>
    <submittedName>
        <fullName evidence="1">Glycoside hydrolase</fullName>
    </submittedName>
</protein>
<keyword evidence="2" id="KW-1185">Reference proteome</keyword>
<evidence type="ECO:0000313" key="1">
    <source>
        <dbReference type="EMBL" id="KAI0036802.1"/>
    </source>
</evidence>
<evidence type="ECO:0000313" key="2">
    <source>
        <dbReference type="Proteomes" id="UP000814128"/>
    </source>
</evidence>
<dbReference type="Proteomes" id="UP000814128">
    <property type="component" value="Unassembled WGS sequence"/>
</dbReference>
<proteinExistence type="predicted"/>
<gene>
    <name evidence="1" type="ORF">K488DRAFT_40320</name>
</gene>
<keyword evidence="1" id="KW-0378">Hydrolase</keyword>
<accession>A0ACB8QYZ4</accession>
<sequence>MAYYPDWVSDSFPPELIDFTRIDWIDFAFAVPQADFSLAWDGAGDAPRILDRLVQIAHGHGKKVKVSVGGWTGSKHFSPAVATNDSRNTFARNVIDLYNSHSLDGIDIDWEYPSQKGADGNAVDPSDTTNLLEFLRLLRTMLPSSAVITAAAQTVPFSGSSGSPSSDVHEFAAVLDWVLMMNYDTWGESSDPGANAPLQDACGNATYPEASADAAVKQWTNAGFPPSKLVLGLPAYGYVSKSSAYGLRQRDVMELLQEEGGGQIQFRDLVKQGALCASTTPGDPAYLACGGFVRGWDACSGTPFLRSEAAGQLVSYDDPESIQAKAELARKRGLRGVNFFDVHGDVDGWALVDAARRGLQLPGV</sequence>
<organism evidence="1 2">
    <name type="scientific">Vararia minispora EC-137</name>
    <dbReference type="NCBI Taxonomy" id="1314806"/>
    <lineage>
        <taxon>Eukaryota</taxon>
        <taxon>Fungi</taxon>
        <taxon>Dikarya</taxon>
        <taxon>Basidiomycota</taxon>
        <taxon>Agaricomycotina</taxon>
        <taxon>Agaricomycetes</taxon>
        <taxon>Russulales</taxon>
        <taxon>Lachnocladiaceae</taxon>
        <taxon>Vararia</taxon>
    </lineage>
</organism>
<reference evidence="1" key="2">
    <citation type="journal article" date="2022" name="New Phytol.">
        <title>Evolutionary transition to the ectomycorrhizal habit in the genomes of a hyperdiverse lineage of mushroom-forming fungi.</title>
        <authorList>
            <person name="Looney B."/>
            <person name="Miyauchi S."/>
            <person name="Morin E."/>
            <person name="Drula E."/>
            <person name="Courty P.E."/>
            <person name="Kohler A."/>
            <person name="Kuo A."/>
            <person name="LaButti K."/>
            <person name="Pangilinan J."/>
            <person name="Lipzen A."/>
            <person name="Riley R."/>
            <person name="Andreopoulos W."/>
            <person name="He G."/>
            <person name="Johnson J."/>
            <person name="Nolan M."/>
            <person name="Tritt A."/>
            <person name="Barry K.W."/>
            <person name="Grigoriev I.V."/>
            <person name="Nagy L.G."/>
            <person name="Hibbett D."/>
            <person name="Henrissat B."/>
            <person name="Matheny P.B."/>
            <person name="Labbe J."/>
            <person name="Martin F.M."/>
        </authorList>
    </citation>
    <scope>NUCLEOTIDE SEQUENCE</scope>
    <source>
        <strain evidence="1">EC-137</strain>
    </source>
</reference>
<comment type="caution">
    <text evidence="1">The sequence shown here is derived from an EMBL/GenBank/DDBJ whole genome shotgun (WGS) entry which is preliminary data.</text>
</comment>
<name>A0ACB8QYZ4_9AGAM</name>